<reference evidence="2 3" key="1">
    <citation type="submission" date="2024-01" db="EMBL/GenBank/DDBJ databases">
        <title>Genome assemblies of Stephania.</title>
        <authorList>
            <person name="Yang L."/>
        </authorList>
    </citation>
    <scope>NUCLEOTIDE SEQUENCE [LARGE SCALE GENOMIC DNA]</scope>
    <source>
        <strain evidence="2">JXDWG</strain>
        <tissue evidence="2">Leaf</tissue>
    </source>
</reference>
<feature type="signal peptide" evidence="1">
    <location>
        <begin position="1"/>
        <end position="20"/>
    </location>
</feature>
<dbReference type="EMBL" id="JBBNAG010000002">
    <property type="protein sequence ID" value="KAK9157594.1"/>
    <property type="molecule type" value="Genomic_DNA"/>
</dbReference>
<protein>
    <submittedName>
        <fullName evidence="2">Uncharacterized protein</fullName>
    </submittedName>
</protein>
<dbReference type="PANTHER" id="PTHR34132:SF2">
    <property type="entry name" value="EMB|CAB87627.1-RELATED"/>
    <property type="match status" value="1"/>
</dbReference>
<dbReference type="AlphaFoldDB" id="A0AAP0KTJ4"/>
<keyword evidence="1" id="KW-0732">Signal</keyword>
<feature type="chain" id="PRO_5043052394" evidence="1">
    <location>
        <begin position="21"/>
        <end position="87"/>
    </location>
</feature>
<dbReference type="Proteomes" id="UP001419268">
    <property type="component" value="Unassembled WGS sequence"/>
</dbReference>
<sequence>MCPIRIILVFFSALLAGYFAWKTAHSSSSSLSFLASEASVSKIATPMALLKEKINRQEFGFNKVIKDGLLVLVNMMNGRYLWRHIFN</sequence>
<evidence type="ECO:0000256" key="1">
    <source>
        <dbReference type="SAM" id="SignalP"/>
    </source>
</evidence>
<dbReference type="PANTHER" id="PTHR34132">
    <property type="entry name" value="EMB|CAB87627.1-RELATED"/>
    <property type="match status" value="1"/>
</dbReference>
<comment type="caution">
    <text evidence="2">The sequence shown here is derived from an EMBL/GenBank/DDBJ whole genome shotgun (WGS) entry which is preliminary data.</text>
</comment>
<organism evidence="2 3">
    <name type="scientific">Stephania cephalantha</name>
    <dbReference type="NCBI Taxonomy" id="152367"/>
    <lineage>
        <taxon>Eukaryota</taxon>
        <taxon>Viridiplantae</taxon>
        <taxon>Streptophyta</taxon>
        <taxon>Embryophyta</taxon>
        <taxon>Tracheophyta</taxon>
        <taxon>Spermatophyta</taxon>
        <taxon>Magnoliopsida</taxon>
        <taxon>Ranunculales</taxon>
        <taxon>Menispermaceae</taxon>
        <taxon>Menispermoideae</taxon>
        <taxon>Cissampelideae</taxon>
        <taxon>Stephania</taxon>
    </lineage>
</organism>
<accession>A0AAP0KTJ4</accession>
<gene>
    <name evidence="2" type="ORF">Scep_004168</name>
</gene>
<keyword evidence="3" id="KW-1185">Reference proteome</keyword>
<evidence type="ECO:0000313" key="3">
    <source>
        <dbReference type="Proteomes" id="UP001419268"/>
    </source>
</evidence>
<name>A0AAP0KTJ4_9MAGN</name>
<evidence type="ECO:0000313" key="2">
    <source>
        <dbReference type="EMBL" id="KAK9157594.1"/>
    </source>
</evidence>
<proteinExistence type="predicted"/>